<keyword evidence="1" id="KW-1133">Transmembrane helix</keyword>
<comment type="caution">
    <text evidence="3">The sequence shown here is derived from an EMBL/GenBank/DDBJ whole genome shotgun (WGS) entry which is preliminary data.</text>
</comment>
<keyword evidence="1" id="KW-0472">Membrane</keyword>
<reference evidence="3" key="1">
    <citation type="submission" date="2021-02" db="EMBL/GenBank/DDBJ databases">
        <authorList>
            <person name="Dougan E. K."/>
            <person name="Rhodes N."/>
            <person name="Thang M."/>
            <person name="Chan C."/>
        </authorList>
    </citation>
    <scope>NUCLEOTIDE SEQUENCE</scope>
</reference>
<dbReference type="OrthoDB" id="427345at2759"/>
<feature type="transmembrane region" description="Helical" evidence="1">
    <location>
        <begin position="88"/>
        <end position="110"/>
    </location>
</feature>
<evidence type="ECO:0000256" key="2">
    <source>
        <dbReference type="SAM" id="SignalP"/>
    </source>
</evidence>
<keyword evidence="4" id="KW-1185">Reference proteome</keyword>
<dbReference type="Proteomes" id="UP000604046">
    <property type="component" value="Unassembled WGS sequence"/>
</dbReference>
<keyword evidence="2" id="KW-0732">Signal</keyword>
<name>A0A812NTT7_9DINO</name>
<sequence length="153" mass="16405">MRVTILAWLLLACPGGCHWIQRAHLKHGNASSALALSSSPGEVGPENANISAMSTWRCATTGHLLQILQVTSSHPIPGDACFAGFTKFFWAAVLAMLTLVGMCLFVPLMLEITRRRPPGQPLVLCGIIFDCCPPKHSAEQLVTSPGSKSPESR</sequence>
<evidence type="ECO:0000256" key="1">
    <source>
        <dbReference type="SAM" id="Phobius"/>
    </source>
</evidence>
<proteinExistence type="predicted"/>
<organism evidence="3 4">
    <name type="scientific">Symbiodinium natans</name>
    <dbReference type="NCBI Taxonomy" id="878477"/>
    <lineage>
        <taxon>Eukaryota</taxon>
        <taxon>Sar</taxon>
        <taxon>Alveolata</taxon>
        <taxon>Dinophyceae</taxon>
        <taxon>Suessiales</taxon>
        <taxon>Symbiodiniaceae</taxon>
        <taxon>Symbiodinium</taxon>
    </lineage>
</organism>
<gene>
    <name evidence="3" type="ORF">SNAT2548_LOCUS17593</name>
</gene>
<feature type="signal peptide" evidence="2">
    <location>
        <begin position="1"/>
        <end position="19"/>
    </location>
</feature>
<evidence type="ECO:0000313" key="3">
    <source>
        <dbReference type="EMBL" id="CAE7336307.1"/>
    </source>
</evidence>
<keyword evidence="1" id="KW-0812">Transmembrane</keyword>
<protein>
    <submittedName>
        <fullName evidence="3">Uncharacterized protein</fullName>
    </submittedName>
</protein>
<feature type="chain" id="PRO_5032522126" evidence="2">
    <location>
        <begin position="20"/>
        <end position="153"/>
    </location>
</feature>
<dbReference type="EMBL" id="CAJNDS010002117">
    <property type="protein sequence ID" value="CAE7336307.1"/>
    <property type="molecule type" value="Genomic_DNA"/>
</dbReference>
<evidence type="ECO:0000313" key="4">
    <source>
        <dbReference type="Proteomes" id="UP000604046"/>
    </source>
</evidence>
<dbReference type="AlphaFoldDB" id="A0A812NTT7"/>
<accession>A0A812NTT7</accession>